<evidence type="ECO:0000256" key="2">
    <source>
        <dbReference type="SAM" id="MobiDB-lite"/>
    </source>
</evidence>
<evidence type="ECO:0000313" key="4">
    <source>
        <dbReference type="EMBL" id="MBB6347739.1"/>
    </source>
</evidence>
<feature type="domain" description="ABC transporter" evidence="3">
    <location>
        <begin position="25"/>
        <end position="143"/>
    </location>
</feature>
<dbReference type="PANTHER" id="PTHR19211:SF14">
    <property type="entry name" value="ATP-BINDING CASSETTE SUB-FAMILY F MEMBER 1"/>
    <property type="match status" value="1"/>
</dbReference>
<reference evidence="4 5" key="1">
    <citation type="submission" date="2020-08" db="EMBL/GenBank/DDBJ databases">
        <title>Sequencing the genomes of 1000 actinobacteria strains.</title>
        <authorList>
            <person name="Klenk H.-P."/>
        </authorList>
    </citation>
    <scope>NUCLEOTIDE SEQUENCE [LARGE SCALE GENOMIC DNA]</scope>
    <source>
        <strain evidence="4 5">DSM 45913</strain>
    </source>
</reference>
<evidence type="ECO:0000313" key="5">
    <source>
        <dbReference type="Proteomes" id="UP000583800"/>
    </source>
</evidence>
<proteinExistence type="predicted"/>
<dbReference type="GO" id="GO:0005524">
    <property type="term" value="F:ATP binding"/>
    <property type="evidence" value="ECO:0007669"/>
    <property type="project" value="InterPro"/>
</dbReference>
<comment type="caution">
    <text evidence="4">The sequence shown here is derived from an EMBL/GenBank/DDBJ whole genome shotgun (WGS) entry which is preliminary data.</text>
</comment>
<dbReference type="InterPro" id="IPR027417">
    <property type="entry name" value="P-loop_NTPase"/>
</dbReference>
<dbReference type="SUPFAM" id="SSF52540">
    <property type="entry name" value="P-loop containing nucleoside triphosphate hydrolases"/>
    <property type="match status" value="1"/>
</dbReference>
<organism evidence="4 5">
    <name type="scientific">Nonomuraea muscovyensis</name>
    <dbReference type="NCBI Taxonomy" id="1124761"/>
    <lineage>
        <taxon>Bacteria</taxon>
        <taxon>Bacillati</taxon>
        <taxon>Actinomycetota</taxon>
        <taxon>Actinomycetes</taxon>
        <taxon>Streptosporangiales</taxon>
        <taxon>Streptosporangiaceae</taxon>
        <taxon>Nonomuraea</taxon>
    </lineage>
</organism>
<accession>A0A7X0C3C3</accession>
<dbReference type="InterPro" id="IPR050611">
    <property type="entry name" value="ABCF"/>
</dbReference>
<keyword evidence="1" id="KW-0677">Repeat</keyword>
<dbReference type="Gene3D" id="3.40.50.300">
    <property type="entry name" value="P-loop containing nucleotide triphosphate hydrolases"/>
    <property type="match status" value="1"/>
</dbReference>
<dbReference type="Proteomes" id="UP000583800">
    <property type="component" value="Unassembled WGS sequence"/>
</dbReference>
<dbReference type="AlphaFoldDB" id="A0A7X0C3C3"/>
<protein>
    <submittedName>
        <fullName evidence="4">ATPase subunit of ABC transporter with duplicated ATPase domains</fullName>
    </submittedName>
</protein>
<dbReference type="PANTHER" id="PTHR19211">
    <property type="entry name" value="ATP-BINDING TRANSPORT PROTEIN-RELATED"/>
    <property type="match status" value="1"/>
</dbReference>
<evidence type="ECO:0000256" key="1">
    <source>
        <dbReference type="ARBA" id="ARBA00022737"/>
    </source>
</evidence>
<feature type="region of interest" description="Disordered" evidence="2">
    <location>
        <begin position="1"/>
        <end position="27"/>
    </location>
</feature>
<gene>
    <name evidence="4" type="ORF">FHU36_004284</name>
</gene>
<feature type="compositionally biased region" description="Pro residues" evidence="2">
    <location>
        <begin position="1"/>
        <end position="11"/>
    </location>
</feature>
<name>A0A7X0C3C3_9ACTN</name>
<dbReference type="InterPro" id="IPR003439">
    <property type="entry name" value="ABC_transporter-like_ATP-bd"/>
</dbReference>
<dbReference type="Pfam" id="PF00005">
    <property type="entry name" value="ABC_tran"/>
    <property type="match status" value="1"/>
</dbReference>
<dbReference type="GO" id="GO:0016887">
    <property type="term" value="F:ATP hydrolysis activity"/>
    <property type="evidence" value="ECO:0007669"/>
    <property type="project" value="InterPro"/>
</dbReference>
<evidence type="ECO:0000259" key="3">
    <source>
        <dbReference type="Pfam" id="PF00005"/>
    </source>
</evidence>
<keyword evidence="5" id="KW-1185">Reference proteome</keyword>
<dbReference type="EMBL" id="JACHJB010000002">
    <property type="protein sequence ID" value="MBB6347739.1"/>
    <property type="molecule type" value="Genomic_DNA"/>
</dbReference>
<sequence length="188" mass="20462">MSIRPTWPPPLRGEGSRAGQRPARAGKTTLMRVRAGELRPDAGEVRRTGRVGFFRQDEPDTDDMRWALRQDLPIGAAHRPVLQAYTHGRPGSLDEHADALLALGLSDLGAAIREPSYGQRRRIELARLVSEPVDLLLLDEPTNHLSPMLAEQLEEALASYQGAPVVVAEGDLPGEPVPGLLHVQLGTP</sequence>